<evidence type="ECO:0000313" key="5">
    <source>
        <dbReference type="Proteomes" id="UP001445076"/>
    </source>
</evidence>
<dbReference type="InterPro" id="IPR020202">
    <property type="entry name" value="Atracotoxin"/>
</dbReference>
<feature type="signal peptide" evidence="3">
    <location>
        <begin position="1"/>
        <end position="22"/>
    </location>
</feature>
<evidence type="ECO:0000256" key="3">
    <source>
        <dbReference type="SAM" id="SignalP"/>
    </source>
</evidence>
<evidence type="ECO:0008006" key="6">
    <source>
        <dbReference type="Google" id="ProtNLM"/>
    </source>
</evidence>
<sequence length="106" mass="11346">MVVMVRVVLLIVCVACVQLAASQKCGSEICGPTECCKVGRGRFPIPGCHPLGEVDKFCYLHNPSPGDFTLQYPDGSKAIVKGGYLEMCPCKPGLVCKRPTSTCQLP</sequence>
<reference evidence="4 5" key="1">
    <citation type="journal article" date="2024" name="BMC Genomics">
        <title>Genome assembly of redclaw crayfish (Cherax quadricarinatus) provides insights into its immune adaptation and hypoxia tolerance.</title>
        <authorList>
            <person name="Liu Z."/>
            <person name="Zheng J."/>
            <person name="Li H."/>
            <person name="Fang K."/>
            <person name="Wang S."/>
            <person name="He J."/>
            <person name="Zhou D."/>
            <person name="Weng S."/>
            <person name="Chi M."/>
            <person name="Gu Z."/>
            <person name="He J."/>
            <person name="Li F."/>
            <person name="Wang M."/>
        </authorList>
    </citation>
    <scope>NUCLEOTIDE SEQUENCE [LARGE SCALE GENOMIC DNA]</scope>
    <source>
        <strain evidence="4">ZL_2023a</strain>
    </source>
</reference>
<comment type="subcellular location">
    <subcellularLocation>
        <location evidence="1">Secreted</location>
    </subcellularLocation>
</comment>
<evidence type="ECO:0000313" key="4">
    <source>
        <dbReference type="EMBL" id="KAK8724353.1"/>
    </source>
</evidence>
<evidence type="ECO:0000256" key="1">
    <source>
        <dbReference type="ARBA" id="ARBA00004613"/>
    </source>
</evidence>
<name>A0AAW0W4I3_CHEQU</name>
<accession>A0AAW0W4I3</accession>
<keyword evidence="3" id="KW-0732">Signal</keyword>
<evidence type="ECO:0000256" key="2">
    <source>
        <dbReference type="ARBA" id="ARBA00022525"/>
    </source>
</evidence>
<dbReference type="Gene3D" id="2.10.80.10">
    <property type="entry name" value="Lipase, subunit A"/>
    <property type="match status" value="1"/>
</dbReference>
<keyword evidence="5" id="KW-1185">Reference proteome</keyword>
<comment type="caution">
    <text evidence="4">The sequence shown here is derived from an EMBL/GenBank/DDBJ whole genome shotgun (WGS) entry which is preliminary data.</text>
</comment>
<proteinExistence type="predicted"/>
<organism evidence="4 5">
    <name type="scientific">Cherax quadricarinatus</name>
    <name type="common">Australian red claw crayfish</name>
    <dbReference type="NCBI Taxonomy" id="27406"/>
    <lineage>
        <taxon>Eukaryota</taxon>
        <taxon>Metazoa</taxon>
        <taxon>Ecdysozoa</taxon>
        <taxon>Arthropoda</taxon>
        <taxon>Crustacea</taxon>
        <taxon>Multicrustacea</taxon>
        <taxon>Malacostraca</taxon>
        <taxon>Eumalacostraca</taxon>
        <taxon>Eucarida</taxon>
        <taxon>Decapoda</taxon>
        <taxon>Pleocyemata</taxon>
        <taxon>Astacidea</taxon>
        <taxon>Parastacoidea</taxon>
        <taxon>Parastacidae</taxon>
        <taxon>Cherax</taxon>
    </lineage>
</organism>
<dbReference type="Pfam" id="PF17556">
    <property type="entry name" value="MIT_LIKE_ACTX"/>
    <property type="match status" value="1"/>
</dbReference>
<gene>
    <name evidence="4" type="ORF">OTU49_011346</name>
</gene>
<dbReference type="Proteomes" id="UP001445076">
    <property type="component" value="Unassembled WGS sequence"/>
</dbReference>
<dbReference type="EMBL" id="JARKIK010000086">
    <property type="protein sequence ID" value="KAK8724353.1"/>
    <property type="molecule type" value="Genomic_DNA"/>
</dbReference>
<protein>
    <recommendedName>
        <fullName evidence="6">Astakine</fullName>
    </recommendedName>
</protein>
<feature type="chain" id="PRO_5043418546" description="Astakine" evidence="3">
    <location>
        <begin position="23"/>
        <end position="106"/>
    </location>
</feature>
<dbReference type="GO" id="GO:0005576">
    <property type="term" value="C:extracellular region"/>
    <property type="evidence" value="ECO:0007669"/>
    <property type="project" value="UniProtKB-SubCell"/>
</dbReference>
<dbReference type="AlphaFoldDB" id="A0AAW0W4I3"/>
<keyword evidence="2" id="KW-0964">Secreted</keyword>